<name>A0A7J7DV81_TRIWF</name>
<accession>A0A7J7DV81</accession>
<keyword evidence="2" id="KW-1185">Reference proteome</keyword>
<dbReference type="Gene3D" id="1.10.3730.10">
    <property type="entry name" value="ProC C-terminal domain-like"/>
    <property type="match status" value="1"/>
</dbReference>
<dbReference type="Proteomes" id="UP000593562">
    <property type="component" value="Unassembled WGS sequence"/>
</dbReference>
<evidence type="ECO:0000313" key="2">
    <source>
        <dbReference type="Proteomes" id="UP000593562"/>
    </source>
</evidence>
<proteinExistence type="predicted"/>
<dbReference type="AlphaFoldDB" id="A0A7J7DV81"/>
<dbReference type="EMBL" id="JAAARO010000003">
    <property type="protein sequence ID" value="KAF5750268.1"/>
    <property type="molecule type" value="Genomic_DNA"/>
</dbReference>
<protein>
    <submittedName>
        <fullName evidence="1">Pyrroline-5-carboxylate reductase-like</fullName>
    </submittedName>
</protein>
<sequence>MASKAGKHPGQLEDDGWLTGWDYQSTIAGIHELEKTGFRGILMNSVAAALVENLSKITDFNYSYSFYNFKAELMALPFTRPRLEVHILMD</sequence>
<reference evidence="1 2" key="1">
    <citation type="journal article" date="2020" name="Nat. Commun.">
        <title>Genome of Tripterygium wilfordii and identification of cytochrome P450 involved in triptolide biosynthesis.</title>
        <authorList>
            <person name="Tu L."/>
            <person name="Su P."/>
            <person name="Zhang Z."/>
            <person name="Gao L."/>
            <person name="Wang J."/>
            <person name="Hu T."/>
            <person name="Zhou J."/>
            <person name="Zhang Y."/>
            <person name="Zhao Y."/>
            <person name="Liu Y."/>
            <person name="Song Y."/>
            <person name="Tong Y."/>
            <person name="Lu Y."/>
            <person name="Yang J."/>
            <person name="Xu C."/>
            <person name="Jia M."/>
            <person name="Peters R.J."/>
            <person name="Huang L."/>
            <person name="Gao W."/>
        </authorList>
    </citation>
    <scope>NUCLEOTIDE SEQUENCE [LARGE SCALE GENOMIC DNA]</scope>
    <source>
        <strain evidence="2">cv. XIE 37</strain>
        <tissue evidence="1">Leaf</tissue>
    </source>
</reference>
<organism evidence="1 2">
    <name type="scientific">Tripterygium wilfordii</name>
    <name type="common">Thunder God vine</name>
    <dbReference type="NCBI Taxonomy" id="458696"/>
    <lineage>
        <taxon>Eukaryota</taxon>
        <taxon>Viridiplantae</taxon>
        <taxon>Streptophyta</taxon>
        <taxon>Embryophyta</taxon>
        <taxon>Tracheophyta</taxon>
        <taxon>Spermatophyta</taxon>
        <taxon>Magnoliopsida</taxon>
        <taxon>eudicotyledons</taxon>
        <taxon>Gunneridae</taxon>
        <taxon>Pentapetalae</taxon>
        <taxon>rosids</taxon>
        <taxon>fabids</taxon>
        <taxon>Celastrales</taxon>
        <taxon>Celastraceae</taxon>
        <taxon>Tripterygium</taxon>
    </lineage>
</organism>
<comment type="caution">
    <text evidence="1">The sequence shown here is derived from an EMBL/GenBank/DDBJ whole genome shotgun (WGS) entry which is preliminary data.</text>
</comment>
<dbReference type="InParanoid" id="A0A7J7DV81"/>
<evidence type="ECO:0000313" key="1">
    <source>
        <dbReference type="EMBL" id="KAF5750268.1"/>
    </source>
</evidence>
<gene>
    <name evidence="1" type="ORF">HS088_TW03G00602</name>
</gene>